<proteinExistence type="predicted"/>
<protein>
    <submittedName>
        <fullName evidence="4">Serine O-acetyltransferase</fullName>
    </submittedName>
</protein>
<evidence type="ECO:0000256" key="1">
    <source>
        <dbReference type="ARBA" id="ARBA00022605"/>
    </source>
</evidence>
<gene>
    <name evidence="4" type="ORF">SAMN05660226_00852</name>
</gene>
<accession>A0A1T5ALH2</accession>
<dbReference type="Gene3D" id="1.10.3130.10">
    <property type="entry name" value="serine acetyltransferase, domain 1"/>
    <property type="match status" value="1"/>
</dbReference>
<dbReference type="EMBL" id="FUYS01000002">
    <property type="protein sequence ID" value="SKB35443.1"/>
    <property type="molecule type" value="Genomic_DNA"/>
</dbReference>
<dbReference type="RefSeq" id="WP_079715581.1">
    <property type="nucleotide sequence ID" value="NZ_FUYS01000002.1"/>
</dbReference>
<dbReference type="InterPro" id="IPR011004">
    <property type="entry name" value="Trimer_LpxA-like_sf"/>
</dbReference>
<keyword evidence="2 4" id="KW-0808">Transferase</keyword>
<organism evidence="4 5">
    <name type="scientific">Parapedobacter luteus</name>
    <dbReference type="NCBI Taxonomy" id="623280"/>
    <lineage>
        <taxon>Bacteria</taxon>
        <taxon>Pseudomonadati</taxon>
        <taxon>Bacteroidota</taxon>
        <taxon>Sphingobacteriia</taxon>
        <taxon>Sphingobacteriales</taxon>
        <taxon>Sphingobacteriaceae</taxon>
        <taxon>Parapedobacter</taxon>
    </lineage>
</organism>
<dbReference type="CDD" id="cd03354">
    <property type="entry name" value="LbH_SAT"/>
    <property type="match status" value="1"/>
</dbReference>
<dbReference type="PANTHER" id="PTHR42811">
    <property type="entry name" value="SERINE ACETYLTRANSFERASE"/>
    <property type="match status" value="1"/>
</dbReference>
<name>A0A1T5ALH2_9SPHI</name>
<evidence type="ECO:0000256" key="3">
    <source>
        <dbReference type="ARBA" id="ARBA00023315"/>
    </source>
</evidence>
<dbReference type="GO" id="GO:0008652">
    <property type="term" value="P:amino acid biosynthetic process"/>
    <property type="evidence" value="ECO:0007669"/>
    <property type="project" value="UniProtKB-KW"/>
</dbReference>
<dbReference type="NCBIfam" id="NF041874">
    <property type="entry name" value="EPS_EpsC"/>
    <property type="match status" value="1"/>
</dbReference>
<dbReference type="Proteomes" id="UP000190541">
    <property type="component" value="Unassembled WGS sequence"/>
</dbReference>
<dbReference type="InterPro" id="IPR042122">
    <property type="entry name" value="Ser_AcTrfase_N_sf"/>
</dbReference>
<dbReference type="OrthoDB" id="9801456at2"/>
<keyword evidence="1" id="KW-0028">Amino-acid biosynthesis</keyword>
<evidence type="ECO:0000313" key="5">
    <source>
        <dbReference type="Proteomes" id="UP000190541"/>
    </source>
</evidence>
<keyword evidence="5" id="KW-1185">Reference proteome</keyword>
<evidence type="ECO:0000313" key="4">
    <source>
        <dbReference type="EMBL" id="SKB35443.1"/>
    </source>
</evidence>
<dbReference type="GO" id="GO:0016746">
    <property type="term" value="F:acyltransferase activity"/>
    <property type="evidence" value="ECO:0007669"/>
    <property type="project" value="UniProtKB-KW"/>
</dbReference>
<dbReference type="AlphaFoldDB" id="A0A1T5ALH2"/>
<keyword evidence="3" id="KW-0012">Acyltransferase</keyword>
<dbReference type="InterPro" id="IPR053376">
    <property type="entry name" value="Serine_acetyltransferase"/>
</dbReference>
<dbReference type="Gene3D" id="2.160.10.10">
    <property type="entry name" value="Hexapeptide repeat proteins"/>
    <property type="match status" value="1"/>
</dbReference>
<reference evidence="4 5" key="1">
    <citation type="submission" date="2017-02" db="EMBL/GenBank/DDBJ databases">
        <authorList>
            <person name="Peterson S.W."/>
        </authorList>
    </citation>
    <scope>NUCLEOTIDE SEQUENCE [LARGE SCALE GENOMIC DNA]</scope>
    <source>
        <strain evidence="4 5">DSM 22899</strain>
    </source>
</reference>
<dbReference type="InterPro" id="IPR045304">
    <property type="entry name" value="LbH_SAT"/>
</dbReference>
<sequence>MNDEFFKQLYHKQQDIADVPPNGAIAAWALSLLDLLFPERQTHPDRTIAQIREQFAQSERTLIAILNRTKACQDCNNGLVVQQFYSAIPELYRVMYSDASAIYEGDPAAVSEFEVIRTYPGFLAIALYRVAHTLMNLSVPLLPRILTEYAHSQTGIDIHPAAVIGEYFCIDHGTGVVIGETAVIGDKVKIYQGVTLGAMSVEKLLANTKRHPTIEDRVIIYAGATILGGDTVIGHDSIIGGNVWLTSSIPPYSTVYHQPTVKIVDSKTTH</sequence>
<dbReference type="SUPFAM" id="SSF51161">
    <property type="entry name" value="Trimeric LpxA-like enzymes"/>
    <property type="match status" value="1"/>
</dbReference>
<evidence type="ECO:0000256" key="2">
    <source>
        <dbReference type="ARBA" id="ARBA00022679"/>
    </source>
</evidence>
<dbReference type="STRING" id="623280.SAMN05660226_00852"/>